<feature type="non-terminal residue" evidence="1">
    <location>
        <position position="1"/>
    </location>
</feature>
<accession>A0A6C9EID7</accession>
<dbReference type="AlphaFoldDB" id="A0A6C9EID7"/>
<dbReference type="EMBL" id="WKYP01000351">
    <property type="protein sequence ID" value="MSD82667.1"/>
    <property type="molecule type" value="Genomic_DNA"/>
</dbReference>
<gene>
    <name evidence="1" type="ORF">GKG27_27455</name>
</gene>
<name>A0A6C9EID7_ECOLX</name>
<dbReference type="Gene3D" id="1.10.1760.20">
    <property type="match status" value="1"/>
</dbReference>
<evidence type="ECO:0000313" key="1">
    <source>
        <dbReference type="EMBL" id="MSD82667.1"/>
    </source>
</evidence>
<protein>
    <submittedName>
        <fullName evidence="1">Biotin transporter BioY</fullName>
    </submittedName>
</protein>
<dbReference type="SMR" id="A0A6C9EID7"/>
<proteinExistence type="predicted"/>
<sequence>YAFGFVIQSALPGAPLAAVALASMGFVVGDAIKAVVASLAAAGLSKLGR</sequence>
<organism evidence="1">
    <name type="scientific">Escherichia coli</name>
    <dbReference type="NCBI Taxonomy" id="562"/>
    <lineage>
        <taxon>Bacteria</taxon>
        <taxon>Pseudomonadati</taxon>
        <taxon>Pseudomonadota</taxon>
        <taxon>Gammaproteobacteria</taxon>
        <taxon>Enterobacterales</taxon>
        <taxon>Enterobacteriaceae</taxon>
        <taxon>Escherichia</taxon>
    </lineage>
</organism>
<reference evidence="1" key="1">
    <citation type="journal article" date="2019" name="Nat. Med.">
        <title>A library of human gut bacterial isolates paired with longitudinal multiomics data enables mechanistic microbiome research.</title>
        <authorList>
            <person name="Poyet M."/>
            <person name="Groussin M."/>
            <person name="Gibbons S.M."/>
            <person name="Avila-Pacheco J."/>
            <person name="Jiang X."/>
            <person name="Kearney S.M."/>
            <person name="Perrotta A.R."/>
            <person name="Berdy B."/>
            <person name="Zhao S."/>
            <person name="Lieberman T.D."/>
            <person name="Swanson P.K."/>
            <person name="Smith M."/>
            <person name="Roesemann S."/>
            <person name="Alexander J.E."/>
            <person name="Rich S.A."/>
            <person name="Livny J."/>
            <person name="Vlamakis H."/>
            <person name="Clish C."/>
            <person name="Bullock K."/>
            <person name="Deik A."/>
            <person name="Scott J."/>
            <person name="Pierce K.A."/>
            <person name="Xavier R.J."/>
            <person name="Alm E.J."/>
        </authorList>
    </citation>
    <scope>NUCLEOTIDE SEQUENCE</scope>
    <source>
        <strain evidence="1">BIOML-A260</strain>
    </source>
</reference>
<comment type="caution">
    <text evidence="1">The sequence shown here is derived from an EMBL/GenBank/DDBJ whole genome shotgun (WGS) entry which is preliminary data.</text>
</comment>